<reference evidence="6 7" key="1">
    <citation type="journal article" date="2016" name="Nat. Commun.">
        <title>Thousands of microbial genomes shed light on interconnected biogeochemical processes in an aquifer system.</title>
        <authorList>
            <person name="Anantharaman K."/>
            <person name="Brown C.T."/>
            <person name="Hug L.A."/>
            <person name="Sharon I."/>
            <person name="Castelle C.J."/>
            <person name="Probst A.J."/>
            <person name="Thomas B.C."/>
            <person name="Singh A."/>
            <person name="Wilkins M.J."/>
            <person name="Karaoz U."/>
            <person name="Brodie E.L."/>
            <person name="Williams K.H."/>
            <person name="Hubbard S.S."/>
            <person name="Banfield J.F."/>
        </authorList>
    </citation>
    <scope>NUCLEOTIDE SEQUENCE [LARGE SCALE GENOMIC DNA]</scope>
</reference>
<comment type="function">
    <text evidence="4">Located on the platform of the 30S subunit, it bridges several disparate RNA helices of the 16S rRNA. Forms part of the Shine-Dalgarno cleft in the 70S ribosome.</text>
</comment>
<evidence type="ECO:0000256" key="2">
    <source>
        <dbReference type="ARBA" id="ARBA00022980"/>
    </source>
</evidence>
<dbReference type="GO" id="GO:1990904">
    <property type="term" value="C:ribonucleoprotein complex"/>
    <property type="evidence" value="ECO:0007669"/>
    <property type="project" value="UniProtKB-KW"/>
</dbReference>
<dbReference type="GO" id="GO:0003735">
    <property type="term" value="F:structural constituent of ribosome"/>
    <property type="evidence" value="ECO:0007669"/>
    <property type="project" value="InterPro"/>
</dbReference>
<dbReference type="Pfam" id="PF00411">
    <property type="entry name" value="Ribosomal_S11"/>
    <property type="match status" value="1"/>
</dbReference>
<sequence length="141" mass="15179">MGKKRIAQKGGEEALKEAPQAVKPSRTVEQGRIYIYSSYNNTIMSLTDATGNALSQVSAGAIGFRGTKKSTPFAASKVADALYQSAKSRGMKKVELFIKGVGTGRDSALRAFGAKDLEILSIKDETPVPHNGPRPRKVRRV</sequence>
<dbReference type="InterPro" id="IPR001971">
    <property type="entry name" value="Ribosomal_uS11"/>
</dbReference>
<name>A0A1G2R9N1_9BACT</name>
<dbReference type="Proteomes" id="UP000178529">
    <property type="component" value="Unassembled WGS sequence"/>
</dbReference>
<evidence type="ECO:0000313" key="7">
    <source>
        <dbReference type="Proteomes" id="UP000178529"/>
    </source>
</evidence>
<dbReference type="GO" id="GO:0019843">
    <property type="term" value="F:rRNA binding"/>
    <property type="evidence" value="ECO:0007669"/>
    <property type="project" value="UniProtKB-UniRule"/>
</dbReference>
<evidence type="ECO:0000256" key="1">
    <source>
        <dbReference type="ARBA" id="ARBA00006194"/>
    </source>
</evidence>
<evidence type="ECO:0000256" key="3">
    <source>
        <dbReference type="ARBA" id="ARBA00023274"/>
    </source>
</evidence>
<keyword evidence="3 4" id="KW-0687">Ribonucleoprotein</keyword>
<organism evidence="6 7">
    <name type="scientific">Candidatus Wildermuthbacteria bacterium RIFCSPHIGHO2_02_FULL_48_16</name>
    <dbReference type="NCBI Taxonomy" id="1802453"/>
    <lineage>
        <taxon>Bacteria</taxon>
        <taxon>Candidatus Wildermuthiibacteriota</taxon>
    </lineage>
</organism>
<feature type="region of interest" description="Disordered" evidence="5">
    <location>
        <begin position="1"/>
        <end position="23"/>
    </location>
</feature>
<dbReference type="NCBIfam" id="NF003698">
    <property type="entry name" value="PRK05309.1"/>
    <property type="match status" value="1"/>
</dbReference>
<comment type="caution">
    <text evidence="6">The sequence shown here is derived from an EMBL/GenBank/DDBJ whole genome shotgun (WGS) entry which is preliminary data.</text>
</comment>
<dbReference type="GO" id="GO:0006412">
    <property type="term" value="P:translation"/>
    <property type="evidence" value="ECO:0007669"/>
    <property type="project" value="UniProtKB-UniRule"/>
</dbReference>
<dbReference type="PANTHER" id="PTHR11759">
    <property type="entry name" value="40S RIBOSOMAL PROTEIN S14/30S RIBOSOMAL PROTEIN S11"/>
    <property type="match status" value="1"/>
</dbReference>
<gene>
    <name evidence="4" type="primary">rpsK</name>
    <name evidence="6" type="ORF">A3J68_01965</name>
</gene>
<dbReference type="AlphaFoldDB" id="A0A1G2R9N1"/>
<evidence type="ECO:0000313" key="6">
    <source>
        <dbReference type="EMBL" id="OHA69049.1"/>
    </source>
</evidence>
<dbReference type="HAMAP" id="MF_01310">
    <property type="entry name" value="Ribosomal_uS11"/>
    <property type="match status" value="1"/>
</dbReference>
<keyword evidence="2 4" id="KW-0689">Ribosomal protein</keyword>
<evidence type="ECO:0000256" key="5">
    <source>
        <dbReference type="SAM" id="MobiDB-lite"/>
    </source>
</evidence>
<accession>A0A1G2R9N1</accession>
<dbReference type="InterPro" id="IPR036967">
    <property type="entry name" value="Ribosomal_uS11_sf"/>
</dbReference>
<comment type="similarity">
    <text evidence="1 4">Belongs to the universal ribosomal protein uS11 family.</text>
</comment>
<dbReference type="SUPFAM" id="SSF53137">
    <property type="entry name" value="Translational machinery components"/>
    <property type="match status" value="1"/>
</dbReference>
<keyword evidence="4" id="KW-0694">RNA-binding</keyword>
<protein>
    <recommendedName>
        <fullName evidence="4">Small ribosomal subunit protein uS11</fullName>
    </recommendedName>
</protein>
<keyword evidence="4" id="KW-0699">rRNA-binding</keyword>
<dbReference type="PIRSF" id="PIRSF002131">
    <property type="entry name" value="Ribosomal_S11"/>
    <property type="match status" value="1"/>
</dbReference>
<dbReference type="GO" id="GO:0005840">
    <property type="term" value="C:ribosome"/>
    <property type="evidence" value="ECO:0007669"/>
    <property type="project" value="UniProtKB-KW"/>
</dbReference>
<comment type="subunit">
    <text evidence="4">Part of the 30S ribosomal subunit. Interacts with proteins S7 and S18. Binds to IF-3.</text>
</comment>
<dbReference type="Gene3D" id="3.30.420.80">
    <property type="entry name" value="Ribosomal protein S11"/>
    <property type="match status" value="1"/>
</dbReference>
<proteinExistence type="inferred from homology"/>
<evidence type="ECO:0000256" key="4">
    <source>
        <dbReference type="HAMAP-Rule" id="MF_01310"/>
    </source>
</evidence>
<dbReference type="EMBL" id="MHTY01000009">
    <property type="protein sequence ID" value="OHA69049.1"/>
    <property type="molecule type" value="Genomic_DNA"/>
</dbReference>